<name>A0AAP3Z3E5_9LACT</name>
<reference evidence="2" key="1">
    <citation type="submission" date="2022-10" db="EMBL/GenBank/DDBJ databases">
        <authorList>
            <person name="Turner M.S."/>
            <person name="Huang W."/>
        </authorList>
    </citation>
    <scope>NUCLEOTIDE SEQUENCE</scope>
    <source>
        <strain evidence="2">54</strain>
    </source>
</reference>
<dbReference type="EMBL" id="JAOQNN010000001">
    <property type="protein sequence ID" value="MCW2280902.1"/>
    <property type="molecule type" value="Genomic_DNA"/>
</dbReference>
<proteinExistence type="predicted"/>
<dbReference type="AlphaFoldDB" id="A0AAP3Z3E5"/>
<accession>A0AAP3Z3E5</accession>
<dbReference type="RefSeq" id="WP_201249039.1">
    <property type="nucleotide sequence ID" value="NZ_CP117409.1"/>
</dbReference>
<dbReference type="Proteomes" id="UP001152598">
    <property type="component" value="Unassembled WGS sequence"/>
</dbReference>
<evidence type="ECO:0000313" key="1">
    <source>
        <dbReference type="EMBL" id="MCW2280902.1"/>
    </source>
</evidence>
<dbReference type="Proteomes" id="UP001207687">
    <property type="component" value="Unassembled WGS sequence"/>
</dbReference>
<comment type="caution">
    <text evidence="2">The sequence shown here is derived from an EMBL/GenBank/DDBJ whole genome shotgun (WGS) entry which is preliminary data.</text>
</comment>
<sequence length="93" mass="9799">MIVGGIVPEGIVDNIAWVSGNPAPRPDGIAFMFAPAGISPNNIGGPDLTDASKDRIVVCSNGGQTVFGEPNSAYYKINKLIILVSLYLDLMNH</sequence>
<reference evidence="1" key="3">
    <citation type="submission" date="2023-08" db="EMBL/GenBank/DDBJ databases">
        <title>Genomic analyses of the natural microbiome of Caenorhabditis elegans.</title>
        <authorList>
            <person name="Samuel B."/>
        </authorList>
    </citation>
    <scope>NUCLEOTIDE SEQUENCE</scope>
    <source>
        <strain evidence="1">BIGb0220</strain>
    </source>
</reference>
<gene>
    <name evidence="1" type="ORF">M2256_001360</name>
    <name evidence="2" type="ORF">OGZ50_12955</name>
</gene>
<evidence type="ECO:0000313" key="2">
    <source>
        <dbReference type="EMBL" id="MDG4977635.1"/>
    </source>
</evidence>
<dbReference type="EMBL" id="JAOWLV010000017">
    <property type="protein sequence ID" value="MDG4977635.1"/>
    <property type="molecule type" value="Genomic_DNA"/>
</dbReference>
<protein>
    <submittedName>
        <fullName evidence="2">Uncharacterized protein</fullName>
    </submittedName>
</protein>
<reference evidence="2" key="2">
    <citation type="journal article" date="2023" name="Food Microbiol.">
        <title>Evaluation of the fermentation potential of lactic acid bacteria isolated from herbs, fruits and vegetables as starter cultures in nut-based milk alternatives.</title>
        <authorList>
            <person name="Huang W."/>
            <person name="Dong A."/>
            <person name="Pham H.T."/>
            <person name="Zhou C."/>
            <person name="Huo Z."/>
            <person name="Watjen A.P."/>
            <person name="Prakash S."/>
            <person name="Bang-Berthelsen C.H."/>
            <person name="Turner M.S."/>
        </authorList>
    </citation>
    <scope>NUCLEOTIDE SEQUENCE</scope>
    <source>
        <strain evidence="2">54</strain>
    </source>
</reference>
<organism evidence="2 3">
    <name type="scientific">Lactococcus lactis</name>
    <dbReference type="NCBI Taxonomy" id="1358"/>
    <lineage>
        <taxon>Bacteria</taxon>
        <taxon>Bacillati</taxon>
        <taxon>Bacillota</taxon>
        <taxon>Bacilli</taxon>
        <taxon>Lactobacillales</taxon>
        <taxon>Streptococcaceae</taxon>
        <taxon>Lactococcus</taxon>
    </lineage>
</organism>
<evidence type="ECO:0000313" key="3">
    <source>
        <dbReference type="Proteomes" id="UP001152598"/>
    </source>
</evidence>